<proteinExistence type="predicted"/>
<dbReference type="HOGENOM" id="CLU_2197417_0_0_1"/>
<name>B0DIT0_LACBS</name>
<dbReference type="RefSeq" id="XP_001883955.1">
    <property type="nucleotide sequence ID" value="XM_001883920.1"/>
</dbReference>
<organism evidence="2">
    <name type="scientific">Laccaria bicolor (strain S238N-H82 / ATCC MYA-4686)</name>
    <name type="common">Bicoloured deceiver</name>
    <name type="synonym">Laccaria laccata var. bicolor</name>
    <dbReference type="NCBI Taxonomy" id="486041"/>
    <lineage>
        <taxon>Eukaryota</taxon>
        <taxon>Fungi</taxon>
        <taxon>Dikarya</taxon>
        <taxon>Basidiomycota</taxon>
        <taxon>Agaricomycotina</taxon>
        <taxon>Agaricomycetes</taxon>
        <taxon>Agaricomycetidae</taxon>
        <taxon>Agaricales</taxon>
        <taxon>Agaricineae</taxon>
        <taxon>Hydnangiaceae</taxon>
        <taxon>Laccaria</taxon>
    </lineage>
</organism>
<accession>B0DIT0</accession>
<dbReference type="InParanoid" id="B0DIT0"/>
<keyword evidence="2" id="KW-1185">Reference proteome</keyword>
<evidence type="ECO:0000313" key="1">
    <source>
        <dbReference type="EMBL" id="EDR05397.1"/>
    </source>
</evidence>
<protein>
    <submittedName>
        <fullName evidence="1">Predicted protein</fullName>
    </submittedName>
</protein>
<dbReference type="EMBL" id="DS547113">
    <property type="protein sequence ID" value="EDR05397.1"/>
    <property type="molecule type" value="Genomic_DNA"/>
</dbReference>
<dbReference type="KEGG" id="lbc:LACBIDRAFT_303029"/>
<dbReference type="Proteomes" id="UP000001194">
    <property type="component" value="Unassembled WGS sequence"/>
</dbReference>
<dbReference type="GeneID" id="6079671"/>
<dbReference type="AlphaFoldDB" id="B0DIT0"/>
<sequence length="108" mass="11867">MFVFRFLNVSSLPCGRAAPKRTPVVIFLCPSSVMRASVTHTHLGVDHTPFPSNAFMHTNPIPIGRVPLHAHDTLLAPTRTSTSPNLSPVTPFLSHGFTTPLLWAHFRS</sequence>
<evidence type="ECO:0000313" key="2">
    <source>
        <dbReference type="Proteomes" id="UP000001194"/>
    </source>
</evidence>
<reference evidence="1 2" key="1">
    <citation type="journal article" date="2008" name="Nature">
        <title>The genome of Laccaria bicolor provides insights into mycorrhizal symbiosis.</title>
        <authorList>
            <person name="Martin F."/>
            <person name="Aerts A."/>
            <person name="Ahren D."/>
            <person name="Brun A."/>
            <person name="Danchin E.G.J."/>
            <person name="Duchaussoy F."/>
            <person name="Gibon J."/>
            <person name="Kohler A."/>
            <person name="Lindquist E."/>
            <person name="Pereda V."/>
            <person name="Salamov A."/>
            <person name="Shapiro H.J."/>
            <person name="Wuyts J."/>
            <person name="Blaudez D."/>
            <person name="Buee M."/>
            <person name="Brokstein P."/>
            <person name="Canbaeck B."/>
            <person name="Cohen D."/>
            <person name="Courty P.E."/>
            <person name="Coutinho P.M."/>
            <person name="Delaruelle C."/>
            <person name="Detter J.C."/>
            <person name="Deveau A."/>
            <person name="DiFazio S."/>
            <person name="Duplessis S."/>
            <person name="Fraissinet-Tachet L."/>
            <person name="Lucic E."/>
            <person name="Frey-Klett P."/>
            <person name="Fourrey C."/>
            <person name="Feussner I."/>
            <person name="Gay G."/>
            <person name="Grimwood J."/>
            <person name="Hoegger P.J."/>
            <person name="Jain P."/>
            <person name="Kilaru S."/>
            <person name="Labbe J."/>
            <person name="Lin Y.C."/>
            <person name="Legue V."/>
            <person name="Le Tacon F."/>
            <person name="Marmeisse R."/>
            <person name="Melayah D."/>
            <person name="Montanini B."/>
            <person name="Muratet M."/>
            <person name="Nehls U."/>
            <person name="Niculita-Hirzel H."/>
            <person name="Oudot-Le Secq M.P."/>
            <person name="Peter M."/>
            <person name="Quesneville H."/>
            <person name="Rajashekar B."/>
            <person name="Reich M."/>
            <person name="Rouhier N."/>
            <person name="Schmutz J."/>
            <person name="Yin T."/>
            <person name="Chalot M."/>
            <person name="Henrissat B."/>
            <person name="Kuees U."/>
            <person name="Lucas S."/>
            <person name="Van de Peer Y."/>
            <person name="Podila G.K."/>
            <person name="Polle A."/>
            <person name="Pukkila P.J."/>
            <person name="Richardson P.M."/>
            <person name="Rouze P."/>
            <person name="Sanders I.R."/>
            <person name="Stajich J.E."/>
            <person name="Tunlid A."/>
            <person name="Tuskan G."/>
            <person name="Grigoriev I.V."/>
        </authorList>
    </citation>
    <scope>NUCLEOTIDE SEQUENCE [LARGE SCALE GENOMIC DNA]</scope>
    <source>
        <strain evidence="2">S238N-H82 / ATCC MYA-4686</strain>
    </source>
</reference>
<gene>
    <name evidence="1" type="ORF">LACBIDRAFT_303029</name>
</gene>